<dbReference type="EMBL" id="BMJC01000007">
    <property type="protein sequence ID" value="GGB22999.1"/>
    <property type="molecule type" value="Genomic_DNA"/>
</dbReference>
<reference evidence="1" key="1">
    <citation type="journal article" date="2014" name="Int. J. Syst. Evol. Microbiol.">
        <title>Complete genome sequence of Corynebacterium casei LMG S-19264T (=DSM 44701T), isolated from a smear-ripened cheese.</title>
        <authorList>
            <consortium name="US DOE Joint Genome Institute (JGI-PGF)"/>
            <person name="Walter F."/>
            <person name="Albersmeier A."/>
            <person name="Kalinowski J."/>
            <person name="Ruckert C."/>
        </authorList>
    </citation>
    <scope>NUCLEOTIDE SEQUENCE</scope>
    <source>
        <strain evidence="1">CGMCC 1.15448</strain>
    </source>
</reference>
<reference evidence="1" key="2">
    <citation type="submission" date="2020-09" db="EMBL/GenBank/DDBJ databases">
        <authorList>
            <person name="Sun Q."/>
            <person name="Zhou Y."/>
        </authorList>
    </citation>
    <scope>NUCLEOTIDE SEQUENCE</scope>
    <source>
        <strain evidence="1">CGMCC 1.15448</strain>
    </source>
</reference>
<dbReference type="Proteomes" id="UP000607559">
    <property type="component" value="Unassembled WGS sequence"/>
</dbReference>
<gene>
    <name evidence="1" type="ORF">GCM10011511_53650</name>
</gene>
<proteinExistence type="predicted"/>
<evidence type="ECO:0000313" key="1">
    <source>
        <dbReference type="EMBL" id="GGB22999.1"/>
    </source>
</evidence>
<protein>
    <submittedName>
        <fullName evidence="1">Uncharacterized protein</fullName>
    </submittedName>
</protein>
<keyword evidence="2" id="KW-1185">Reference proteome</keyword>
<evidence type="ECO:0000313" key="2">
    <source>
        <dbReference type="Proteomes" id="UP000607559"/>
    </source>
</evidence>
<accession>A0A8J2UIG6</accession>
<sequence length="79" mass="8812">MASINNHILDNYLAFLETLSPGAKLDIISKLTQSLKSEIKPRENLFDTSFGAWIGSESAEEIAKGIRDSRTFNRQIEGL</sequence>
<dbReference type="AlphaFoldDB" id="A0A8J2UIG6"/>
<comment type="caution">
    <text evidence="1">The sequence shown here is derived from an EMBL/GenBank/DDBJ whole genome shotgun (WGS) entry which is preliminary data.</text>
</comment>
<organism evidence="1 2">
    <name type="scientific">Puia dinghuensis</name>
    <dbReference type="NCBI Taxonomy" id="1792502"/>
    <lineage>
        <taxon>Bacteria</taxon>
        <taxon>Pseudomonadati</taxon>
        <taxon>Bacteroidota</taxon>
        <taxon>Chitinophagia</taxon>
        <taxon>Chitinophagales</taxon>
        <taxon>Chitinophagaceae</taxon>
        <taxon>Puia</taxon>
    </lineage>
</organism>
<name>A0A8J2UIG6_9BACT</name>